<proteinExistence type="predicted"/>
<keyword evidence="1" id="KW-0472">Membrane</keyword>
<protein>
    <submittedName>
        <fullName evidence="3">Type II CAAX endopeptidase family protein</fullName>
    </submittedName>
</protein>
<keyword evidence="4" id="KW-1185">Reference proteome</keyword>
<dbReference type="PANTHER" id="PTHR35797:SF1">
    <property type="entry name" value="PROTEASE"/>
    <property type="match status" value="1"/>
</dbReference>
<feature type="transmembrane region" description="Helical" evidence="1">
    <location>
        <begin position="122"/>
        <end position="140"/>
    </location>
</feature>
<keyword evidence="1" id="KW-0812">Transmembrane</keyword>
<accession>A0ABP9LBY8</accession>
<dbReference type="Proteomes" id="UP001499910">
    <property type="component" value="Unassembled WGS sequence"/>
</dbReference>
<evidence type="ECO:0000259" key="2">
    <source>
        <dbReference type="Pfam" id="PF02517"/>
    </source>
</evidence>
<gene>
    <name evidence="3" type="ORF">GCM10023209_18610</name>
</gene>
<feature type="transmembrane region" description="Helical" evidence="1">
    <location>
        <begin position="91"/>
        <end position="110"/>
    </location>
</feature>
<comment type="caution">
    <text evidence="3">The sequence shown here is derived from an EMBL/GenBank/DDBJ whole genome shotgun (WGS) entry which is preliminary data.</text>
</comment>
<evidence type="ECO:0000256" key="1">
    <source>
        <dbReference type="SAM" id="Phobius"/>
    </source>
</evidence>
<organism evidence="3 4">
    <name type="scientific">[Roseibacterium] beibuensis</name>
    <dbReference type="NCBI Taxonomy" id="1193142"/>
    <lineage>
        <taxon>Bacteria</taxon>
        <taxon>Pseudomonadati</taxon>
        <taxon>Pseudomonadota</taxon>
        <taxon>Alphaproteobacteria</taxon>
        <taxon>Rhodobacterales</taxon>
        <taxon>Roseobacteraceae</taxon>
        <taxon>Roseicyclus</taxon>
    </lineage>
</organism>
<feature type="transmembrane region" description="Helical" evidence="1">
    <location>
        <begin position="160"/>
        <end position="178"/>
    </location>
</feature>
<feature type="transmembrane region" description="Helical" evidence="1">
    <location>
        <begin position="190"/>
        <end position="211"/>
    </location>
</feature>
<evidence type="ECO:0000313" key="3">
    <source>
        <dbReference type="EMBL" id="GAA5073127.1"/>
    </source>
</evidence>
<dbReference type="RefSeq" id="WP_259550397.1">
    <property type="nucleotide sequence ID" value="NZ_BAABHW010000002.1"/>
</dbReference>
<dbReference type="InterPro" id="IPR003675">
    <property type="entry name" value="Rce1/LyrA-like_dom"/>
</dbReference>
<feature type="transmembrane region" description="Helical" evidence="1">
    <location>
        <begin position="239"/>
        <end position="255"/>
    </location>
</feature>
<feature type="transmembrane region" description="Helical" evidence="1">
    <location>
        <begin position="57"/>
        <end position="79"/>
    </location>
</feature>
<dbReference type="EMBL" id="BAABHW010000002">
    <property type="protein sequence ID" value="GAA5073127.1"/>
    <property type="molecule type" value="Genomic_DNA"/>
</dbReference>
<sequence length="272" mass="29662">MTRTATAPRDLPSWALIPFVLLTFAITWGLFAGFVVYQEQVEAATGPLSGRHPGFVLATWAPAVSGIAMVLAFGGLRGLRGYLSRLLLWRVSWPWVLFVLLGVPLIFAAGSLIKGNLFTDPFPFDALAPLLGTVAFMAILGPMEEFGWRGVAQPILQRHVAPLFAGIVIGSVWGLWHLPAFLLSGLAQSSWSFGPFLLGNIALAVLVTPLFNAARGSILWAMLFHWQVNMPMWPDAQPYDTWVFAGAAVVVVWLNRKTMLRRGGAVTRVIPA</sequence>
<dbReference type="Pfam" id="PF02517">
    <property type="entry name" value="Rce1-like"/>
    <property type="match status" value="1"/>
</dbReference>
<reference evidence="4" key="1">
    <citation type="journal article" date="2019" name="Int. J. Syst. Evol. Microbiol.">
        <title>The Global Catalogue of Microorganisms (GCM) 10K type strain sequencing project: providing services to taxonomists for standard genome sequencing and annotation.</title>
        <authorList>
            <consortium name="The Broad Institute Genomics Platform"/>
            <consortium name="The Broad Institute Genome Sequencing Center for Infectious Disease"/>
            <person name="Wu L."/>
            <person name="Ma J."/>
        </authorList>
    </citation>
    <scope>NUCLEOTIDE SEQUENCE [LARGE SCALE GENOMIC DNA]</scope>
    <source>
        <strain evidence="4">JCM 18015</strain>
    </source>
</reference>
<feature type="transmembrane region" description="Helical" evidence="1">
    <location>
        <begin position="12"/>
        <end position="37"/>
    </location>
</feature>
<evidence type="ECO:0000313" key="4">
    <source>
        <dbReference type="Proteomes" id="UP001499910"/>
    </source>
</evidence>
<feature type="domain" description="CAAX prenyl protease 2/Lysostaphin resistance protein A-like" evidence="2">
    <location>
        <begin position="129"/>
        <end position="230"/>
    </location>
</feature>
<dbReference type="PANTHER" id="PTHR35797">
    <property type="entry name" value="PROTEASE-RELATED"/>
    <property type="match status" value="1"/>
</dbReference>
<dbReference type="InterPro" id="IPR042150">
    <property type="entry name" value="MmRce1-like"/>
</dbReference>
<name>A0ABP9LBY8_9RHOB</name>
<keyword evidence="1" id="KW-1133">Transmembrane helix</keyword>